<gene>
    <name evidence="7" type="ORF">FHS89_001077</name>
</gene>
<sequence>MNWQTLPKTELHLHLEGAAPPAFIQELAVEQGVELNGVFDAFGKYQWTDFAEFLDCYTRACTVLNSPDAFRRLAEAVLRQSAEHGVIYTEIFISPDFCGGGDPVAWQEYLAALDEGADAVPEVECRWIATAIRHLGPAKAIRDARITADSVGGRLTGFGMGGEERYLTAADFAPAFAIAGEAGLGLTSHAGEVVGPESVRDTLDHLGVTRIGHGVRSIEDTDLVSRLVAEGITLEVNPGSNIALSVYDDWADHSVARLRDAGVKVTLSTDDPPYFHTTMTHEYEMMNRVFGWTRADFDAANRLAMEAAFCDDATRTRLMTQFTETAP</sequence>
<dbReference type="AlphaFoldDB" id="A0A840X316"/>
<dbReference type="GO" id="GO:0046872">
    <property type="term" value="F:metal ion binding"/>
    <property type="evidence" value="ECO:0007669"/>
    <property type="project" value="UniProtKB-KW"/>
</dbReference>
<dbReference type="GO" id="GO:0016814">
    <property type="term" value="F:hydrolase activity, acting on carbon-nitrogen (but not peptide) bonds, in cyclic amidines"/>
    <property type="evidence" value="ECO:0007669"/>
    <property type="project" value="UniProtKB-ARBA"/>
</dbReference>
<dbReference type="Gene3D" id="3.20.20.140">
    <property type="entry name" value="Metal-dependent hydrolases"/>
    <property type="match status" value="1"/>
</dbReference>
<name>A0A840X316_9RHOB</name>
<dbReference type="InterPro" id="IPR006330">
    <property type="entry name" value="Ado/ade_deaminase"/>
</dbReference>
<proteinExistence type="inferred from homology"/>
<comment type="similarity">
    <text evidence="2">Belongs to the metallo-dependent hydrolases superfamily. Adenosine and AMP deaminases family.</text>
</comment>
<accession>A0A840X316</accession>
<keyword evidence="3" id="KW-0479">Metal-binding</keyword>
<organism evidence="7 8">
    <name type="scientific">Rubricella aquisinus</name>
    <dbReference type="NCBI Taxonomy" id="2028108"/>
    <lineage>
        <taxon>Bacteria</taxon>
        <taxon>Pseudomonadati</taxon>
        <taxon>Pseudomonadota</taxon>
        <taxon>Alphaproteobacteria</taxon>
        <taxon>Rhodobacterales</taxon>
        <taxon>Paracoccaceae</taxon>
        <taxon>Rubricella</taxon>
    </lineage>
</organism>
<evidence type="ECO:0000256" key="4">
    <source>
        <dbReference type="ARBA" id="ARBA00022801"/>
    </source>
</evidence>
<dbReference type="EMBL" id="JACIJS010000003">
    <property type="protein sequence ID" value="MBB5515067.1"/>
    <property type="molecule type" value="Genomic_DNA"/>
</dbReference>
<feature type="domain" description="Adenosine deaminase" evidence="6">
    <location>
        <begin position="7"/>
        <end position="321"/>
    </location>
</feature>
<comment type="cofactor">
    <cofactor evidence="1">
        <name>Zn(2+)</name>
        <dbReference type="ChEBI" id="CHEBI:29105"/>
    </cofactor>
</comment>
<keyword evidence="4 7" id="KW-0378">Hydrolase</keyword>
<dbReference type="RefSeq" id="WP_184009310.1">
    <property type="nucleotide sequence ID" value="NZ_JACIJS010000003.1"/>
</dbReference>
<dbReference type="SUPFAM" id="SSF51556">
    <property type="entry name" value="Metallo-dependent hydrolases"/>
    <property type="match status" value="1"/>
</dbReference>
<evidence type="ECO:0000259" key="6">
    <source>
        <dbReference type="Pfam" id="PF00962"/>
    </source>
</evidence>
<evidence type="ECO:0000313" key="7">
    <source>
        <dbReference type="EMBL" id="MBB5515067.1"/>
    </source>
</evidence>
<comment type="caution">
    <text evidence="7">The sequence shown here is derived from an EMBL/GenBank/DDBJ whole genome shotgun (WGS) entry which is preliminary data.</text>
</comment>
<keyword evidence="8" id="KW-1185">Reference proteome</keyword>
<evidence type="ECO:0000256" key="3">
    <source>
        <dbReference type="ARBA" id="ARBA00022723"/>
    </source>
</evidence>
<dbReference type="PANTHER" id="PTHR43114:SF6">
    <property type="entry name" value="ADENINE DEAMINASE"/>
    <property type="match status" value="1"/>
</dbReference>
<dbReference type="PANTHER" id="PTHR43114">
    <property type="entry name" value="ADENINE DEAMINASE"/>
    <property type="match status" value="1"/>
</dbReference>
<dbReference type="InterPro" id="IPR001365">
    <property type="entry name" value="A_deaminase_dom"/>
</dbReference>
<evidence type="ECO:0000313" key="8">
    <source>
        <dbReference type="Proteomes" id="UP000553766"/>
    </source>
</evidence>
<keyword evidence="5" id="KW-0862">Zinc</keyword>
<protein>
    <submittedName>
        <fullName evidence="7">Adenosine deaminase</fullName>
        <ecNumber evidence="7">3.5.4.4</ecNumber>
    </submittedName>
</protein>
<dbReference type="NCBIfam" id="TIGR01430">
    <property type="entry name" value="aden_deam"/>
    <property type="match status" value="1"/>
</dbReference>
<dbReference type="InterPro" id="IPR032466">
    <property type="entry name" value="Metal_Hydrolase"/>
</dbReference>
<dbReference type="EC" id="3.5.4.4" evidence="7"/>
<evidence type="ECO:0000256" key="5">
    <source>
        <dbReference type="ARBA" id="ARBA00022833"/>
    </source>
</evidence>
<dbReference type="GO" id="GO:0019239">
    <property type="term" value="F:deaminase activity"/>
    <property type="evidence" value="ECO:0007669"/>
    <property type="project" value="InterPro"/>
</dbReference>
<dbReference type="Pfam" id="PF00962">
    <property type="entry name" value="A_deaminase"/>
    <property type="match status" value="1"/>
</dbReference>
<evidence type="ECO:0000256" key="1">
    <source>
        <dbReference type="ARBA" id="ARBA00001947"/>
    </source>
</evidence>
<dbReference type="Proteomes" id="UP000553766">
    <property type="component" value="Unassembled WGS sequence"/>
</dbReference>
<evidence type="ECO:0000256" key="2">
    <source>
        <dbReference type="ARBA" id="ARBA00006676"/>
    </source>
</evidence>
<reference evidence="7 8" key="1">
    <citation type="submission" date="2020-08" db="EMBL/GenBank/DDBJ databases">
        <title>Genomic Encyclopedia of Type Strains, Phase IV (KMG-IV): sequencing the most valuable type-strain genomes for metagenomic binning, comparative biology and taxonomic classification.</title>
        <authorList>
            <person name="Goeker M."/>
        </authorList>
    </citation>
    <scope>NUCLEOTIDE SEQUENCE [LARGE SCALE GENOMIC DNA]</scope>
    <source>
        <strain evidence="7 8">DSM 103377</strain>
    </source>
</reference>